<dbReference type="SUPFAM" id="SSF53474">
    <property type="entry name" value="alpha/beta-Hydrolases"/>
    <property type="match status" value="1"/>
</dbReference>
<evidence type="ECO:0000313" key="2">
    <source>
        <dbReference type="Proteomes" id="UP000815677"/>
    </source>
</evidence>
<proteinExistence type="predicted"/>
<organism evidence="1 2">
    <name type="scientific">Mycena chlorophos</name>
    <name type="common">Agaric fungus</name>
    <name type="synonym">Agaricus chlorophos</name>
    <dbReference type="NCBI Taxonomy" id="658473"/>
    <lineage>
        <taxon>Eukaryota</taxon>
        <taxon>Fungi</taxon>
        <taxon>Dikarya</taxon>
        <taxon>Basidiomycota</taxon>
        <taxon>Agaricomycotina</taxon>
        <taxon>Agaricomycetes</taxon>
        <taxon>Agaricomycetidae</taxon>
        <taxon>Agaricales</taxon>
        <taxon>Marasmiineae</taxon>
        <taxon>Mycenaceae</taxon>
        <taxon>Mycena</taxon>
    </lineage>
</organism>
<sequence length="549" mass="60065">MDLVECLIAPTTPRCCLNPPQSIQRTSNADLSGIANARLYTSRAVWEVAERRRGLFQLLTKVASRTRRRSAPSLGRRASAPRKWAEHAPRRPSVLRLTVAALCGLCGSSLESGVTSKYTDNGPLEQNDAYPTLFVIHGYTFHAGTFQRLHPRASDAGLRVICLNRREYDDSSLYPGDELALFKTGTVEQRAMLLTAQGRDLALCIDGIIQSLALPKAGGVALMAWSMGNTFLLSVFASLDALPKPTKERLVQWVHTAIILKAPAFVFGIPPAANLLVPHADPTIPESEKGPAFANWFPLYEGILEAQTERALYGDTGARDRGQLATNRHLPPRVLHSASTHPRHPRLAPLALFRAQRNMRVADLPTTPAGLAFAAQLSSDLCPSRLTPRGRALSSKQGTLHIPDLLRRATPYVSAGAASDNTYGRNSSPPSIEFQQLGLQETGALVNARKARLLPMVPSPPSKALQPAYPQDAILHRPEFEQPRDRLGPIHHSKLYLFIVCHFFPSLPLIPPPLSPFSDGRFAPLPAFTVPHARILLAWWLGSSSSCRS</sequence>
<protein>
    <recommendedName>
        <fullName evidence="3">AB hydrolase-1 domain-containing protein</fullName>
    </recommendedName>
</protein>
<evidence type="ECO:0000313" key="1">
    <source>
        <dbReference type="EMBL" id="GAT49514.1"/>
    </source>
</evidence>
<dbReference type="InterPro" id="IPR029058">
    <property type="entry name" value="AB_hydrolase_fold"/>
</dbReference>
<evidence type="ECO:0008006" key="3">
    <source>
        <dbReference type="Google" id="ProtNLM"/>
    </source>
</evidence>
<dbReference type="Gene3D" id="3.40.50.1820">
    <property type="entry name" value="alpha/beta hydrolase"/>
    <property type="match status" value="1"/>
</dbReference>
<gene>
    <name evidence="1" type="ORF">MCHLO_06823</name>
</gene>
<reference evidence="1" key="1">
    <citation type="submission" date="2014-09" db="EMBL/GenBank/DDBJ databases">
        <title>Genome sequence of the luminous mushroom Mycena chlorophos for searching fungal bioluminescence genes.</title>
        <authorList>
            <person name="Tanaka Y."/>
            <person name="Kasuga D."/>
            <person name="Oba Y."/>
            <person name="Hase S."/>
            <person name="Sato K."/>
            <person name="Oba Y."/>
            <person name="Sakakibara Y."/>
        </authorList>
    </citation>
    <scope>NUCLEOTIDE SEQUENCE</scope>
</reference>
<dbReference type="EMBL" id="DF845562">
    <property type="protein sequence ID" value="GAT49514.1"/>
    <property type="molecule type" value="Genomic_DNA"/>
</dbReference>
<dbReference type="Proteomes" id="UP000815677">
    <property type="component" value="Unassembled WGS sequence"/>
</dbReference>
<keyword evidence="2" id="KW-1185">Reference proteome</keyword>
<name>A0ABQ0LEK5_MYCCL</name>
<accession>A0ABQ0LEK5</accession>